<evidence type="ECO:0000313" key="1">
    <source>
        <dbReference type="EMBL" id="CAF1691186.1"/>
    </source>
</evidence>
<protein>
    <recommendedName>
        <fullName evidence="3">Enolase</fullName>
    </recommendedName>
</protein>
<dbReference type="InterPro" id="IPR029017">
    <property type="entry name" value="Enolase-like_N"/>
</dbReference>
<dbReference type="EMBL" id="CAJNOR010021256">
    <property type="protein sequence ID" value="CAF1691186.1"/>
    <property type="molecule type" value="Genomic_DNA"/>
</dbReference>
<feature type="non-terminal residue" evidence="1">
    <location>
        <position position="30"/>
    </location>
</feature>
<gene>
    <name evidence="1" type="ORF">XAT740_LOCUS64079</name>
</gene>
<evidence type="ECO:0008006" key="3">
    <source>
        <dbReference type="Google" id="ProtNLM"/>
    </source>
</evidence>
<keyword evidence="2" id="KW-1185">Reference proteome</keyword>
<dbReference type="Gene3D" id="3.30.390.10">
    <property type="entry name" value="Enolase-like, N-terminal domain"/>
    <property type="match status" value="1"/>
</dbReference>
<evidence type="ECO:0000313" key="2">
    <source>
        <dbReference type="Proteomes" id="UP000663828"/>
    </source>
</evidence>
<organism evidence="1 2">
    <name type="scientific">Adineta ricciae</name>
    <name type="common">Rotifer</name>
    <dbReference type="NCBI Taxonomy" id="249248"/>
    <lineage>
        <taxon>Eukaryota</taxon>
        <taxon>Metazoa</taxon>
        <taxon>Spiralia</taxon>
        <taxon>Gnathifera</taxon>
        <taxon>Rotifera</taxon>
        <taxon>Eurotatoria</taxon>
        <taxon>Bdelloidea</taxon>
        <taxon>Adinetida</taxon>
        <taxon>Adinetidae</taxon>
        <taxon>Adineta</taxon>
    </lineage>
</organism>
<dbReference type="AlphaFoldDB" id="A0A816HXP2"/>
<comment type="caution">
    <text evidence="1">The sequence shown here is derived from an EMBL/GenBank/DDBJ whole genome shotgun (WGS) entry which is preliminary data.</text>
</comment>
<dbReference type="Proteomes" id="UP000663828">
    <property type="component" value="Unassembled WGS sequence"/>
</dbReference>
<dbReference type="SUPFAM" id="SSF54826">
    <property type="entry name" value="Enolase N-terminal domain-like"/>
    <property type="match status" value="1"/>
</dbReference>
<reference evidence="1" key="1">
    <citation type="submission" date="2021-02" db="EMBL/GenBank/DDBJ databases">
        <authorList>
            <person name="Nowell W R."/>
        </authorList>
    </citation>
    <scope>NUCLEOTIDE SEQUENCE</scope>
</reference>
<proteinExistence type="predicted"/>
<name>A0A816HXP2_ADIRI</name>
<accession>A0A816HXP2</accession>
<sequence>MSDKILKIVGRYIYDSRGNPTVEVDLWTSK</sequence>